<dbReference type="AlphaFoldDB" id="A0A1G7Y736"/>
<keyword evidence="2" id="KW-0223">Dioxygenase</keyword>
<dbReference type="Pfam" id="PF00903">
    <property type="entry name" value="Glyoxalase"/>
    <property type="match status" value="1"/>
</dbReference>
<organism evidence="2 3">
    <name type="scientific">Microbacterium pygmaeum</name>
    <dbReference type="NCBI Taxonomy" id="370764"/>
    <lineage>
        <taxon>Bacteria</taxon>
        <taxon>Bacillati</taxon>
        <taxon>Actinomycetota</taxon>
        <taxon>Actinomycetes</taxon>
        <taxon>Micrococcales</taxon>
        <taxon>Microbacteriaceae</taxon>
        <taxon>Microbacterium</taxon>
    </lineage>
</organism>
<dbReference type="Gene3D" id="3.10.180.10">
    <property type="entry name" value="2,3-Dihydroxybiphenyl 1,2-Dioxygenase, domain 1"/>
    <property type="match status" value="1"/>
</dbReference>
<dbReference type="InterPro" id="IPR029068">
    <property type="entry name" value="Glyas_Bleomycin-R_OHBP_Dase"/>
</dbReference>
<dbReference type="InterPro" id="IPR004360">
    <property type="entry name" value="Glyas_Fos-R_dOase_dom"/>
</dbReference>
<proteinExistence type="predicted"/>
<dbReference type="PANTHER" id="PTHR36437:SF2">
    <property type="entry name" value="GLYOXALASE_BLEOMYCIN RESISTANCE PROTEIN_DIOXYGENASE"/>
    <property type="match status" value="1"/>
</dbReference>
<dbReference type="EMBL" id="LT629692">
    <property type="protein sequence ID" value="SDG92268.1"/>
    <property type="molecule type" value="Genomic_DNA"/>
</dbReference>
<dbReference type="PANTHER" id="PTHR36437">
    <property type="entry name" value="GLYOXALASE/BLEOMYCIN RESISTANCE PROTEIN/DIOXYGENASE"/>
    <property type="match status" value="1"/>
</dbReference>
<evidence type="ECO:0000259" key="1">
    <source>
        <dbReference type="PROSITE" id="PS51819"/>
    </source>
</evidence>
<dbReference type="InterPro" id="IPR037523">
    <property type="entry name" value="VOC_core"/>
</dbReference>
<dbReference type="PROSITE" id="PS51819">
    <property type="entry name" value="VOC"/>
    <property type="match status" value="1"/>
</dbReference>
<sequence>MVSVERMPRTRHPLYCCVMDYSLEVIGIPVSDVDAAIRFYVDQVGFHLDHDVSSSPGMRVVQLTPVGSPCSVVFGEGLPLGEPGSTKGMQLVVSDIDAARAELAERGVPISEVMLLGPADREGSRFAFFQDPDGNGWSLQEIRR</sequence>
<dbReference type="GO" id="GO:0051213">
    <property type="term" value="F:dioxygenase activity"/>
    <property type="evidence" value="ECO:0007669"/>
    <property type="project" value="UniProtKB-KW"/>
</dbReference>
<keyword evidence="2" id="KW-0560">Oxidoreductase</keyword>
<accession>A0A1G7Y736</accession>
<protein>
    <submittedName>
        <fullName evidence="2">Catechol 2,3-dioxygenase</fullName>
    </submittedName>
</protein>
<name>A0A1G7Y736_9MICO</name>
<dbReference type="Proteomes" id="UP000199009">
    <property type="component" value="Chromosome I"/>
</dbReference>
<keyword evidence="3" id="KW-1185">Reference proteome</keyword>
<gene>
    <name evidence="2" type="ORF">SAMN04489810_1657</name>
</gene>
<reference evidence="2 3" key="1">
    <citation type="submission" date="2016-10" db="EMBL/GenBank/DDBJ databases">
        <authorList>
            <person name="de Groot N.N."/>
        </authorList>
    </citation>
    <scope>NUCLEOTIDE SEQUENCE [LARGE SCALE GENOMIC DNA]</scope>
    <source>
        <strain evidence="2 3">DSM 23142</strain>
    </source>
</reference>
<evidence type="ECO:0000313" key="3">
    <source>
        <dbReference type="Proteomes" id="UP000199009"/>
    </source>
</evidence>
<evidence type="ECO:0000313" key="2">
    <source>
        <dbReference type="EMBL" id="SDG92268.1"/>
    </source>
</evidence>
<dbReference type="SUPFAM" id="SSF54593">
    <property type="entry name" value="Glyoxalase/Bleomycin resistance protein/Dihydroxybiphenyl dioxygenase"/>
    <property type="match status" value="1"/>
</dbReference>
<feature type="domain" description="VOC" evidence="1">
    <location>
        <begin position="22"/>
        <end position="142"/>
    </location>
</feature>
<dbReference type="STRING" id="370764.SAMN04489810_1657"/>